<keyword evidence="2 7" id="KW-0812">Transmembrane</keyword>
<feature type="transmembrane region" description="Helical" evidence="7">
    <location>
        <begin position="6"/>
        <end position="27"/>
    </location>
</feature>
<feature type="transmembrane region" description="Helical" evidence="7">
    <location>
        <begin position="211"/>
        <end position="230"/>
    </location>
</feature>
<evidence type="ECO:0000259" key="8">
    <source>
        <dbReference type="Pfam" id="PF20684"/>
    </source>
</evidence>
<dbReference type="OrthoDB" id="2988756at2759"/>
<evidence type="ECO:0000256" key="5">
    <source>
        <dbReference type="ARBA" id="ARBA00038359"/>
    </source>
</evidence>
<evidence type="ECO:0000256" key="2">
    <source>
        <dbReference type="ARBA" id="ARBA00022692"/>
    </source>
</evidence>
<evidence type="ECO:0000256" key="7">
    <source>
        <dbReference type="SAM" id="Phobius"/>
    </source>
</evidence>
<dbReference type="Proteomes" id="UP000799424">
    <property type="component" value="Unassembled WGS sequence"/>
</dbReference>
<feature type="region of interest" description="Disordered" evidence="6">
    <location>
        <begin position="270"/>
        <end position="291"/>
    </location>
</feature>
<keyword evidence="4 7" id="KW-0472">Membrane</keyword>
<feature type="domain" description="Rhodopsin" evidence="8">
    <location>
        <begin position="23"/>
        <end position="264"/>
    </location>
</feature>
<gene>
    <name evidence="9" type="ORF">CC86DRAFT_393481</name>
</gene>
<dbReference type="PANTHER" id="PTHR33048">
    <property type="entry name" value="PTH11-LIKE INTEGRAL MEMBRANE PROTEIN (AFU_ORTHOLOGUE AFUA_5G11245)"/>
    <property type="match status" value="1"/>
</dbReference>
<evidence type="ECO:0000256" key="4">
    <source>
        <dbReference type="ARBA" id="ARBA00023136"/>
    </source>
</evidence>
<evidence type="ECO:0000256" key="3">
    <source>
        <dbReference type="ARBA" id="ARBA00022989"/>
    </source>
</evidence>
<dbReference type="InterPro" id="IPR052337">
    <property type="entry name" value="SAT4-like"/>
</dbReference>
<proteinExistence type="inferred from homology"/>
<dbReference type="InterPro" id="IPR049326">
    <property type="entry name" value="Rhodopsin_dom_fungi"/>
</dbReference>
<keyword evidence="3 7" id="KW-1133">Transmembrane helix</keyword>
<feature type="transmembrane region" description="Helical" evidence="7">
    <location>
        <begin position="181"/>
        <end position="199"/>
    </location>
</feature>
<dbReference type="AlphaFoldDB" id="A0A6A7A2I7"/>
<dbReference type="EMBL" id="MU006224">
    <property type="protein sequence ID" value="KAF2827316.1"/>
    <property type="molecule type" value="Genomic_DNA"/>
</dbReference>
<name>A0A6A7A2I7_9PLEO</name>
<feature type="compositionally biased region" description="Basic and acidic residues" evidence="6">
    <location>
        <begin position="270"/>
        <end position="281"/>
    </location>
</feature>
<evidence type="ECO:0000313" key="10">
    <source>
        <dbReference type="Proteomes" id="UP000799424"/>
    </source>
</evidence>
<dbReference type="PANTHER" id="PTHR33048:SF166">
    <property type="entry name" value="PTH11-LIKE INTEGRAL MEMBRANE PROTEIN"/>
    <property type="match status" value="1"/>
</dbReference>
<sequence>MADIQSWVSLWVCLVLALVLIAIRLILRRFRGQAFTRGDSWCMVTAGFILARLISNHILLLYGSTRTLSAARRLELLDGEHDDELFKVVTGSKLILCTRSLLICCLWSAKMAVLDLLSRLIMKLPFERKVLYAFWAALLLTFIASIVTVFTTCTPFQRFWQIHPNPGDCTIGSMWIYTYEIGNIVTDVLLMAVPFSLILSVKIAIMQRLRILLLFSIGMFLISISIVRIIRGRDSRSQAGHTLWASLEVLFASIVAVTPTTYALAQNSREDTTYGKSHDPSKTTGGRTFPGSVVDGDKYTARIWTELADGTSRDNSSATGILVQTSFRTENA</sequence>
<evidence type="ECO:0000313" key="9">
    <source>
        <dbReference type="EMBL" id="KAF2827316.1"/>
    </source>
</evidence>
<comment type="similarity">
    <text evidence="5">Belongs to the SAT4 family.</text>
</comment>
<feature type="transmembrane region" description="Helical" evidence="7">
    <location>
        <begin position="242"/>
        <end position="265"/>
    </location>
</feature>
<reference evidence="9" key="1">
    <citation type="journal article" date="2020" name="Stud. Mycol.">
        <title>101 Dothideomycetes genomes: a test case for predicting lifestyles and emergence of pathogens.</title>
        <authorList>
            <person name="Haridas S."/>
            <person name="Albert R."/>
            <person name="Binder M."/>
            <person name="Bloem J."/>
            <person name="Labutti K."/>
            <person name="Salamov A."/>
            <person name="Andreopoulos B."/>
            <person name="Baker S."/>
            <person name="Barry K."/>
            <person name="Bills G."/>
            <person name="Bluhm B."/>
            <person name="Cannon C."/>
            <person name="Castanera R."/>
            <person name="Culley D."/>
            <person name="Daum C."/>
            <person name="Ezra D."/>
            <person name="Gonzalez J."/>
            <person name="Henrissat B."/>
            <person name="Kuo A."/>
            <person name="Liang C."/>
            <person name="Lipzen A."/>
            <person name="Lutzoni F."/>
            <person name="Magnuson J."/>
            <person name="Mondo S."/>
            <person name="Nolan M."/>
            <person name="Ohm R."/>
            <person name="Pangilinan J."/>
            <person name="Park H.-J."/>
            <person name="Ramirez L."/>
            <person name="Alfaro M."/>
            <person name="Sun H."/>
            <person name="Tritt A."/>
            <person name="Yoshinaga Y."/>
            <person name="Zwiers L.-H."/>
            <person name="Turgeon B."/>
            <person name="Goodwin S."/>
            <person name="Spatafora J."/>
            <person name="Crous P."/>
            <person name="Grigoriev I."/>
        </authorList>
    </citation>
    <scope>NUCLEOTIDE SEQUENCE</scope>
    <source>
        <strain evidence="9">CBS 113818</strain>
    </source>
</reference>
<accession>A0A6A7A2I7</accession>
<dbReference type="Pfam" id="PF20684">
    <property type="entry name" value="Fung_rhodopsin"/>
    <property type="match status" value="1"/>
</dbReference>
<evidence type="ECO:0000256" key="6">
    <source>
        <dbReference type="SAM" id="MobiDB-lite"/>
    </source>
</evidence>
<feature type="transmembrane region" description="Helical" evidence="7">
    <location>
        <begin position="130"/>
        <end position="150"/>
    </location>
</feature>
<keyword evidence="10" id="KW-1185">Reference proteome</keyword>
<evidence type="ECO:0000256" key="1">
    <source>
        <dbReference type="ARBA" id="ARBA00004141"/>
    </source>
</evidence>
<comment type="subcellular location">
    <subcellularLocation>
        <location evidence="1">Membrane</location>
        <topology evidence="1">Multi-pass membrane protein</topology>
    </subcellularLocation>
</comment>
<protein>
    <recommendedName>
        <fullName evidence="8">Rhodopsin domain-containing protein</fullName>
    </recommendedName>
</protein>
<dbReference type="GO" id="GO:0016020">
    <property type="term" value="C:membrane"/>
    <property type="evidence" value="ECO:0007669"/>
    <property type="project" value="UniProtKB-SubCell"/>
</dbReference>
<organism evidence="9 10">
    <name type="scientific">Ophiobolus disseminans</name>
    <dbReference type="NCBI Taxonomy" id="1469910"/>
    <lineage>
        <taxon>Eukaryota</taxon>
        <taxon>Fungi</taxon>
        <taxon>Dikarya</taxon>
        <taxon>Ascomycota</taxon>
        <taxon>Pezizomycotina</taxon>
        <taxon>Dothideomycetes</taxon>
        <taxon>Pleosporomycetidae</taxon>
        <taxon>Pleosporales</taxon>
        <taxon>Pleosporineae</taxon>
        <taxon>Phaeosphaeriaceae</taxon>
        <taxon>Ophiobolus</taxon>
    </lineage>
</organism>
<feature type="transmembrane region" description="Helical" evidence="7">
    <location>
        <begin position="39"/>
        <end position="65"/>
    </location>
</feature>